<reference evidence="1 2" key="1">
    <citation type="submission" date="2018-11" db="EMBL/GenBank/DDBJ databases">
        <title>The Potential of Streptomyces as Biocontrol Agents against the Tomato grey mould, Botrytis cinerea (Gray mold) Frontiers in Microbiology.</title>
        <authorList>
            <person name="Li D."/>
        </authorList>
    </citation>
    <scope>NUCLEOTIDE SEQUENCE [LARGE SCALE GENOMIC DNA]</scope>
    <source>
        <strain evidence="1 2">NEAU-LD23</strain>
    </source>
</reference>
<sequence length="73" mass="8160">MTLADLRARLAELPGDTLVVLARDAEGNDYSPLDDADFAMYRAETGYSGERYRIPEDPRPDDAVLAVFLWPTN</sequence>
<accession>A0A3M8V660</accession>
<name>A0A3M8V660_9ACTN</name>
<organism evidence="1 2">
    <name type="scientific">Streptomyces botrytidirepellens</name>
    <dbReference type="NCBI Taxonomy" id="2486417"/>
    <lineage>
        <taxon>Bacteria</taxon>
        <taxon>Bacillati</taxon>
        <taxon>Actinomycetota</taxon>
        <taxon>Actinomycetes</taxon>
        <taxon>Kitasatosporales</taxon>
        <taxon>Streptomycetaceae</taxon>
        <taxon>Streptomyces</taxon>
    </lineage>
</organism>
<comment type="caution">
    <text evidence="1">The sequence shown here is derived from an EMBL/GenBank/DDBJ whole genome shotgun (WGS) entry which is preliminary data.</text>
</comment>
<gene>
    <name evidence="1" type="ORF">EEJ42_31910</name>
</gene>
<proteinExistence type="predicted"/>
<keyword evidence="2" id="KW-1185">Reference proteome</keyword>
<dbReference type="Proteomes" id="UP000275401">
    <property type="component" value="Unassembled WGS sequence"/>
</dbReference>
<dbReference type="EMBL" id="RIBZ01000492">
    <property type="protein sequence ID" value="RNG12978.1"/>
    <property type="molecule type" value="Genomic_DNA"/>
</dbReference>
<evidence type="ECO:0000313" key="1">
    <source>
        <dbReference type="EMBL" id="RNG12978.1"/>
    </source>
</evidence>
<dbReference type="AlphaFoldDB" id="A0A3M8V660"/>
<evidence type="ECO:0000313" key="2">
    <source>
        <dbReference type="Proteomes" id="UP000275401"/>
    </source>
</evidence>
<dbReference type="RefSeq" id="WP_123105375.1">
    <property type="nucleotide sequence ID" value="NZ_RIBZ01000492.1"/>
</dbReference>
<protein>
    <submittedName>
        <fullName evidence="1">Uncharacterized protein</fullName>
    </submittedName>
</protein>